<dbReference type="AlphaFoldDB" id="A0A3L6F605"/>
<dbReference type="Proteomes" id="UP000251960">
    <property type="component" value="Chromosome 4"/>
</dbReference>
<comment type="caution">
    <text evidence="1">The sequence shown here is derived from an EMBL/GenBank/DDBJ whole genome shotgun (WGS) entry which is preliminary data.</text>
</comment>
<dbReference type="EMBL" id="NCVQ01000005">
    <property type="protein sequence ID" value="PWZ28293.1"/>
    <property type="molecule type" value="Genomic_DNA"/>
</dbReference>
<organism evidence="1">
    <name type="scientific">Zea mays</name>
    <name type="common">Maize</name>
    <dbReference type="NCBI Taxonomy" id="4577"/>
    <lineage>
        <taxon>Eukaryota</taxon>
        <taxon>Viridiplantae</taxon>
        <taxon>Streptophyta</taxon>
        <taxon>Embryophyta</taxon>
        <taxon>Tracheophyta</taxon>
        <taxon>Spermatophyta</taxon>
        <taxon>Magnoliopsida</taxon>
        <taxon>Liliopsida</taxon>
        <taxon>Poales</taxon>
        <taxon>Poaceae</taxon>
        <taxon>PACMAD clade</taxon>
        <taxon>Panicoideae</taxon>
        <taxon>Andropogonodae</taxon>
        <taxon>Andropogoneae</taxon>
        <taxon>Tripsacinae</taxon>
        <taxon>Zea</taxon>
    </lineage>
</organism>
<protein>
    <submittedName>
        <fullName evidence="1">Uncharacterized protein</fullName>
    </submittedName>
</protein>
<gene>
    <name evidence="1" type="ORF">Zm00014a_002145</name>
</gene>
<evidence type="ECO:0000313" key="1">
    <source>
        <dbReference type="EMBL" id="PWZ28293.1"/>
    </source>
</evidence>
<sequence length="18" mass="2100">MFERKKLPLNIVGTEVPK</sequence>
<proteinExistence type="predicted"/>
<reference evidence="1" key="1">
    <citation type="journal article" date="2018" name="Nat. Genet.">
        <title>Extensive intraspecific gene order and gene structural variations between Mo17 and other maize genomes.</title>
        <authorList>
            <person name="Sun S."/>
            <person name="Zhou Y."/>
            <person name="Chen J."/>
            <person name="Shi J."/>
            <person name="Zhao H."/>
            <person name="Zhao H."/>
            <person name="Song W."/>
            <person name="Zhang M."/>
            <person name="Cui Y."/>
            <person name="Dong X."/>
            <person name="Liu H."/>
            <person name="Ma X."/>
            <person name="Jiao Y."/>
            <person name="Wang B."/>
            <person name="Wei X."/>
            <person name="Stein J.C."/>
            <person name="Glaubitz J.C."/>
            <person name="Lu F."/>
            <person name="Yu G."/>
            <person name="Liang C."/>
            <person name="Fengler K."/>
            <person name="Li B."/>
            <person name="Rafalski A."/>
            <person name="Schnable P.S."/>
            <person name="Ware D.H."/>
            <person name="Buckler E.S."/>
            <person name="Lai J."/>
        </authorList>
    </citation>
    <scope>NUCLEOTIDE SEQUENCE [LARGE SCALE GENOMIC DNA]</scope>
    <source>
        <tissue evidence="1">Seedling</tissue>
    </source>
</reference>
<name>A0A3L6F605_MAIZE</name>
<accession>A0A3L6F605</accession>